<evidence type="ECO:0000313" key="4">
    <source>
        <dbReference type="EMBL" id="QFG74604.1"/>
    </source>
</evidence>
<evidence type="ECO:0000256" key="2">
    <source>
        <dbReference type="ARBA" id="ARBA00022561"/>
    </source>
</evidence>
<dbReference type="EMBL" id="MN448289">
    <property type="protein sequence ID" value="QFG74604.1"/>
    <property type="molecule type" value="Genomic_DNA"/>
</dbReference>
<dbReference type="InterPro" id="IPR016112">
    <property type="entry name" value="VP_dsDNA_II"/>
</dbReference>
<evidence type="ECO:0000256" key="1">
    <source>
        <dbReference type="ARBA" id="ARBA00004328"/>
    </source>
</evidence>
<proteinExistence type="predicted"/>
<dbReference type="GO" id="GO:0019028">
    <property type="term" value="C:viral capsid"/>
    <property type="evidence" value="ECO:0007669"/>
    <property type="project" value="UniProtKB-KW"/>
</dbReference>
<name>A0A5J6VMB2_9VIRU</name>
<keyword evidence="2" id="KW-0167">Capsid protein</keyword>
<keyword evidence="3" id="KW-0946">Virion</keyword>
<reference evidence="4" key="1">
    <citation type="journal article" date="2019" name="Philos. Trans. R. Soc. Lond., B, Biol. Sci.">
        <title>Targeted metagenomic recovery of four divergent viruses reveals shared and distinctive characteristics of giant viruses of marine eukaryotes.</title>
        <authorList>
            <person name="Needham D.M."/>
            <person name="Poirier C."/>
            <person name="Hehenberger E."/>
            <person name="Jimenez V."/>
            <person name="Swalwell J.E."/>
            <person name="Santoro A.E."/>
            <person name="Worden A.Z."/>
        </authorList>
    </citation>
    <scope>NUCLEOTIDE SEQUENCE</scope>
    <source>
        <strain evidence="4">MPacV-611</strain>
    </source>
</reference>
<organism evidence="4">
    <name type="scientific">Megaviridae environmental sample</name>
    <dbReference type="NCBI Taxonomy" id="1737588"/>
    <lineage>
        <taxon>Viruses</taxon>
        <taxon>Varidnaviria</taxon>
        <taxon>Bamfordvirae</taxon>
        <taxon>Nucleocytoviricota</taxon>
        <taxon>Megaviricetes</taxon>
        <taxon>Imitervirales</taxon>
        <taxon>Mimiviridae</taxon>
        <taxon>environmental samples</taxon>
    </lineage>
</organism>
<evidence type="ECO:0000256" key="3">
    <source>
        <dbReference type="ARBA" id="ARBA00022844"/>
    </source>
</evidence>
<sequence>MKKKFDTSKVFMKDSLNLFEEKIDKLLPHYKVNSVLKNINIENKYRYKINNNATYIGNILLEINIPYFNLKRNTVINTQNVTENLIYSTLLYNNFKTYLIKSESKYYLIPSFNFNITFYKLDKLKFVEIKQYMSSRINKLINDTEDIYFLQVNNSSNLIQSNIFNLLFQYANFTDKHNLNYILKNNNDIFLKNLITTNTYNNYLVNLKNEIIYNRYAYNYRISNSLEYYQITFDNLNEFNYYNTLITKKPALTELITTNLDVVFNYRYFYNDTNINSILSDVMIDTSYIILFILKNYFIDLNFIFYKKYSLIDNKVDNTISINNYSISDNWDTNYDLNLNIKSSLKNLHLPLILEFKKLYFNNNIFTQNLMKNLNLDNPILTWKKLKTIDIRFSEIIGYDNNININYQTYEQYLNELSSTNLMYMTTNTLSSVDLFNIYVVILEEFLDRIIALDIFYDVTFIKIFKNKFVNYLYLRYHRVNTFSDTSYLTFYYKLNLDYVMIKEYLSNELKNIFYNRSFIGIIPERNILTELTLTSTLFQNVPETSGLSDNSILNNFNDLKIISEYNILQTEFQLENDSSTVIYFNKDKVNYRNSTYFIKNSNINILDFYIIDDLIYFKLSDTIENDFTLIEENYLKIPLIKTDVTGDLINSIVRYTLYDNLTNNFITNNEFNTPITDYNSNDITYINYIKDGINYRYKVDLTTNNTTYRINIDRKYLDYDTVYLEYYKLPITSVAINDSYCYDVLLSTIGATDIIKKYYPKIYLDVTNTSLDTTLFTELNTIMCNKKKVRFVQQTSSYIELHIDDNNEFIGNTLSLEVFKNSYLPNLYSFTSLGSVNDIMDYFIQQPLLIKLTTGDRLPIYLFENIPWYNSTTVYYLNNLEINTIYNTNSNQIIRNTTLYSSHFDRINTKINSDNKFDTTDFIYKKVKKEFSDILNIQEYSSITNLLDNVQKNYINSYKEYFLKIKTGIFGDTVATLLNNLNKLDENFSLTEYNFNFNEYTNFAIGLYTFNNLIFDTTLNDSVTINTKDINFLQNQTIFNSPYLRYSNKFNLSDIVINYLEIYSKYLQNQSNFYTNINNYNLIIDKNVLDNNYNSIQEINNSYNTLYLENNGTHINLLNDSKYRLNPNIKLYYDNREINYDNTNGTTSINEIYTLNYTQKYDENIILNNSLNSRHYNLIGSVKVINNKIIYNDSSKSILSNLVYFVDDENSVHNINKNISKIKGINYNSKKLTILSMFNISLSNTDNNIFVYRLSITNDTLSENTNYYIEINNIFGCARLENNILIIILNNYVNIKSRFKFNYISTSDSITNILSNVINNIDNNTFTLNFIITSYTILDARIINYYYTSTFNSTNFILTSNTNILNYKYNSFIKYNTITLFYIDQKNITSVDVNNVDEILLPPVLPKNNKIQIYNLTDNYNIFEDNDHWLKINGNEFKVKNINIQSIPDNNYLIYYCPSKIQPQIIQNENYVNNINSLENITLLTFTDNNILQTNATISDDLTNFNIVIDNIVYEILSYSGNTINLKTPNNLSDLFSINDSISNYYFVNNKVLSINEINLNNSVSIINNYEINITNEWELISTFEIHNKTIIDNTNILKEYKYFIFNKDDEIYFNETALTLDENKILKYDYNFSSVDIFGYNREPYFIKTDVLIDFSLSTNNSIFIKANSIEIYQLIMIDNIPIYIYDYSTIELSFVGKILLQKCKITSNSYTGYYNFGILSNLNYRYNLLNNSNNNFSFKKSDKSELVSGDYYIDTNNLKIYEVTDNPSDIIFKLNKGVYFSIYYFKDLDKYYYDKTKIKLNINDVIYVEYNSVNYILRVKTLDNNFIEFFSIDISLSTNTKLSSYSPYQPFITKNISILNNKVTENINGWLEIKQTSNTWVIINVVNSILQSTITDGTYTCRLIDNKDMFVNSDFRHNLNISDNNNIDNKSISWKFRSKILNEGTRIYINYPTGKYIFRYNQNIIINDYKYLIKNVTADKIFINRTTADIEFNLNSEYDVIISCDIINDLKVVSNNKILYSNKIVDYPTIQTGTYDLLIIKIDTGNSNYTMLNKSVELNLTNNTINITLNEYNTSYKYYINNYIPITITHDTTKNIFTFTQTNIELEVDKYYLLEEKDSYDRKFIHLIKLQLVNGFFKLADSNFFIDKKSTFYLHTILPVKIINGYVQLLYPKIKFYNFIIPNNIKTLEYFLSIPIDIISQPISSDNKWKYIISITDDNFSIINRETLYLDFSLNLEGVIKFENSKYYLYVDELLSTLLSHVIVKKKNIISSLKKNIKFREEYDVLNNNSVRILNNNLFGESSNDIYYTNKIKIISNTDNSYNIQGYNLDITQKYNMFFINQPIQYLTETGNNNYYLLGKNKIYNLTVNNSYNLYQKIIEKTDYTINENISSSIEDIQNIFTSLPVKSNFITKLKPWDEWSLYIDLTGMIKGSIIYNNSIFSYDNDSSYFSLDQIKYIQSYLKFLETNTDYINIMTELKSLEIYLFNRVLNLITESYFWNNIDTILLDIVESYDGTNKWTIYNNCLMINNNNILECETNKDLFTGNSVIDRIIYLPSEFVVTFISNTFKVSRDTTVIQKELDNILSNEITNNGISFNQLYRELLIIQEERNNYNKNVLYQNDMNNSYIYMINNIWHKIKNNSNFININKKFNSSLSLIYDKIQKYSKYFTKDFNEVYYNSDSITKGNIYKLKNSITTLKHNEIYKYKLSSTNTKFKDDIIYKIDILEGKFKLIDPIITEYITEPDSLIFSTNIENINDISLQATEIYQVMTTINYGKIYSVTLNKSVINSNVTFYYNNVLLQLIKNTSSTVKELASNNELLSSTVIKAELKINLLKVNIQNNKTYINVSSEFDIFYETDNIFLNYSNNLYEIKQDSDGYYINKSILLRSNILYSVCKYISITESIDTLLYYYNLKLESPLESTNLQINSTSNNNFSIDNFDINETIIYNLTNLKIKSTTNLENITEIKFTYNINESNDYTVSSLTDQMKYLYRLNGNFNLKSGVTVEIVKDNTIIPFTLFENNTTHIILESNIHYEQSYFDGTTFIKKYIYTIPLGSYTLNSNILIASINNNFDLNHNIYTYTLFINGLEVSFTFSIENNKFKFILSEEYSNSINSINLHQIKKYSINNLVLSIPDNNAIFRLVSNTEMDISKNYIPLLKYTNINKEYSDNIYKFSYIHSDSNTIDFGNNLYIYNSQSIILVNIVDIYIIDNAYTLIIDAGIELDLTHSYEFNSYDMLYTSSITILKYNNGYDKGIIYDIIDNKNVDLLLNYNKFSNYTDNSSYSSLNISFKYQDFIVENISYKNNNFFKNSDIITNITKTEIETVAPKFVDDVQYKLFEYIEFNINDYTIEKLNSHVYKIFKSYYKDFQYNTSFKELISLTKNTDKSISFKLPLIFFFNFYNNFLPICALNRSKVFIEFKLNSVDKLISNLKEYPILDNQFNIRMNIIQENYYLPEIYNNMLVNTEMHKVINTFTIYAEQLVNKDNIRIKLNNVVRDIFWFIDNQDTNTINYDFWYTDFKNNHDIYLDYINNDIFDENNVDNISIFIKIEKEISDAENNINISTRFNVCDKNLILKNFSKLFLFYLDEKYLSYIGTDWSTVGLNKVYILTYYLQKIYSVNNISRKNNIIKNINIELDGVQLSPITDIEVYNLAKSGYGLDNNYYHYTFNFDSTSEQPNGHLNFENITNLTFLLEKNFVKNDTSLNFISRDYKVLKFYKGIGGII</sequence>
<dbReference type="SUPFAM" id="SSF49749">
    <property type="entry name" value="Group II dsDNA viruses VP"/>
    <property type="match status" value="2"/>
</dbReference>
<protein>
    <submittedName>
        <fullName evidence="4">Uncharacterized protein</fullName>
    </submittedName>
</protein>
<comment type="subcellular location">
    <subcellularLocation>
        <location evidence="1">Virion</location>
    </subcellularLocation>
</comment>
<accession>A0A5J6VMB2</accession>